<dbReference type="InterPro" id="IPR000792">
    <property type="entry name" value="Tscrpt_reg_LuxR_C"/>
</dbReference>
<evidence type="ECO:0000256" key="2">
    <source>
        <dbReference type="ARBA" id="ARBA00023125"/>
    </source>
</evidence>
<dbReference type="CDD" id="cd06170">
    <property type="entry name" value="LuxR_C_like"/>
    <property type="match status" value="1"/>
</dbReference>
<dbReference type="AlphaFoldDB" id="A0A101JIK9"/>
<dbReference type="OrthoDB" id="4811808at2"/>
<dbReference type="PANTHER" id="PTHR44688:SF16">
    <property type="entry name" value="DNA-BINDING TRANSCRIPTIONAL ACTIVATOR DEVR_DOSR"/>
    <property type="match status" value="1"/>
</dbReference>
<dbReference type="Pfam" id="PF00196">
    <property type="entry name" value="GerE"/>
    <property type="match status" value="1"/>
</dbReference>
<evidence type="ECO:0000256" key="3">
    <source>
        <dbReference type="ARBA" id="ARBA00023163"/>
    </source>
</evidence>
<evidence type="ECO:0000313" key="6">
    <source>
        <dbReference type="EMBL" id="KUL27533.1"/>
    </source>
</evidence>
<organism evidence="6 7">
    <name type="scientific">Actinoplanes awajinensis subsp. mycoplanecinus</name>
    <dbReference type="NCBI Taxonomy" id="135947"/>
    <lineage>
        <taxon>Bacteria</taxon>
        <taxon>Bacillati</taxon>
        <taxon>Actinomycetota</taxon>
        <taxon>Actinomycetes</taxon>
        <taxon>Micromonosporales</taxon>
        <taxon>Micromonosporaceae</taxon>
        <taxon>Actinoplanes</taxon>
    </lineage>
</organism>
<dbReference type="RefSeq" id="WP_067700313.1">
    <property type="nucleotide sequence ID" value="NZ_LLZH01000298.1"/>
</dbReference>
<dbReference type="PRINTS" id="PR00038">
    <property type="entry name" value="HTHLUXR"/>
</dbReference>
<comment type="caution">
    <text evidence="6">The sequence shown here is derived from an EMBL/GenBank/DDBJ whole genome shotgun (WGS) entry which is preliminary data.</text>
</comment>
<reference evidence="6 7" key="1">
    <citation type="submission" date="2015-10" db="EMBL/GenBank/DDBJ databases">
        <authorList>
            <person name="Gilbert D.G."/>
        </authorList>
    </citation>
    <scope>NUCLEOTIDE SEQUENCE [LARGE SCALE GENOMIC DNA]</scope>
    <source>
        <strain evidence="6 7">NRRL B-16712</strain>
    </source>
</reference>
<keyword evidence="1" id="KW-0805">Transcription regulation</keyword>
<dbReference type="SUPFAM" id="SSF46894">
    <property type="entry name" value="C-terminal effector domain of the bipartite response regulators"/>
    <property type="match status" value="1"/>
</dbReference>
<keyword evidence="3" id="KW-0804">Transcription</keyword>
<name>A0A101JIK9_9ACTN</name>
<proteinExistence type="predicted"/>
<dbReference type="Gene3D" id="1.25.40.10">
    <property type="entry name" value="Tetratricopeptide repeat domain"/>
    <property type="match status" value="1"/>
</dbReference>
<dbReference type="InterPro" id="IPR027417">
    <property type="entry name" value="P-loop_NTPase"/>
</dbReference>
<dbReference type="Proteomes" id="UP000053244">
    <property type="component" value="Unassembled WGS sequence"/>
</dbReference>
<dbReference type="EMBL" id="LLZH01000298">
    <property type="protein sequence ID" value="KUL27533.1"/>
    <property type="molecule type" value="Genomic_DNA"/>
</dbReference>
<dbReference type="SUPFAM" id="SSF52540">
    <property type="entry name" value="P-loop containing nucleoside triphosphate hydrolases"/>
    <property type="match status" value="1"/>
</dbReference>
<dbReference type="GO" id="GO:0003677">
    <property type="term" value="F:DNA binding"/>
    <property type="evidence" value="ECO:0007669"/>
    <property type="project" value="UniProtKB-KW"/>
</dbReference>
<dbReference type="PROSITE" id="PS50043">
    <property type="entry name" value="HTH_LUXR_2"/>
    <property type="match status" value="1"/>
</dbReference>
<keyword evidence="7" id="KW-1185">Reference proteome</keyword>
<protein>
    <recommendedName>
        <fullName evidence="5">HTH luxR-type domain-containing protein</fullName>
    </recommendedName>
</protein>
<sequence length="818" mass="84492">MPATIVVGVDGSGRTHRLAEIAAAFPGPVLELPGWTEPAQAWADRLAAATTGTLIVVDDAHRLPGAVLRELAAAARRGVPMLVARRPTIDRPELAELDEALAGGGTVVLEPLDLAAVARLTGRLTGRRVTASEAARVHAASDGRPAIVAALAGAGHGTTPALVARVQRHLARRPPAVTALARVLALRHGVPEPPEGVPGSPGRGDSRELPDATLAAAAGIALPDLAALMRDLRDSGWFAGTGETLVPAIAAAIRQEASPAERRRVHDAVASALMATGTSAVPAAEHLRAAQARGGAAAVIYQRAGEQLRFSRPADALAWFDDAAACGVPLPGLAAGRAEAAALLGHPHSPDVPPGADPEGRLTLVAGAVAAHDGRAGRAAETLLAATAPGPVLAVPALMVVGRLDPARTAARTQAPASLLRLAEAALATGRPARALPLLIEAAEAVERAEPAVVLPDTPHALGALVAVTAGDQATAEALLRRALASTVGGPVAAQRHRLLLAWVRLRAGRYDTAAEELERPAGAPLPGREALLWAALGAGLARRRGDLARMRQSWTGAEPILARGAVDLLQIEAVEELVVTAARLRGHRRIEPVLGRLEQIVADLGAPPAWLVSAHWIRLQVAVALEEPAVAEQGAAALRAVAREAGAELGDRQQAQCAAAGMWAAVLRDEVDAPAVLAAAERLAEVELPWEGSRLAGQAALRVRDPAVARWLLERARGLVFVKEGVAPVEPRPTGGVLSDREQAVARLVLAGRTHREIGAQLYISAKTVEHHVARIRTKLGATSRAELVTALHETLGETQPAIRVSTTGGRSPNPGA</sequence>
<feature type="region of interest" description="Disordered" evidence="4">
    <location>
        <begin position="189"/>
        <end position="208"/>
    </location>
</feature>
<dbReference type="GO" id="GO:0006355">
    <property type="term" value="P:regulation of DNA-templated transcription"/>
    <property type="evidence" value="ECO:0007669"/>
    <property type="project" value="InterPro"/>
</dbReference>
<evidence type="ECO:0000313" key="7">
    <source>
        <dbReference type="Proteomes" id="UP000053244"/>
    </source>
</evidence>
<evidence type="ECO:0000256" key="1">
    <source>
        <dbReference type="ARBA" id="ARBA00023015"/>
    </source>
</evidence>
<gene>
    <name evidence="6" type="ORF">ADL15_35130</name>
</gene>
<evidence type="ECO:0000256" key="4">
    <source>
        <dbReference type="SAM" id="MobiDB-lite"/>
    </source>
</evidence>
<dbReference type="Gene3D" id="1.10.10.10">
    <property type="entry name" value="Winged helix-like DNA-binding domain superfamily/Winged helix DNA-binding domain"/>
    <property type="match status" value="1"/>
</dbReference>
<dbReference type="InterPro" id="IPR011990">
    <property type="entry name" value="TPR-like_helical_dom_sf"/>
</dbReference>
<dbReference type="SMART" id="SM00421">
    <property type="entry name" value="HTH_LUXR"/>
    <property type="match status" value="1"/>
</dbReference>
<evidence type="ECO:0000259" key="5">
    <source>
        <dbReference type="PROSITE" id="PS50043"/>
    </source>
</evidence>
<dbReference type="InterPro" id="IPR036388">
    <property type="entry name" value="WH-like_DNA-bd_sf"/>
</dbReference>
<accession>A0A101JIK9</accession>
<keyword evidence="2" id="KW-0238">DNA-binding</keyword>
<feature type="domain" description="HTH luxR-type" evidence="5">
    <location>
        <begin position="732"/>
        <end position="797"/>
    </location>
</feature>
<dbReference type="PANTHER" id="PTHR44688">
    <property type="entry name" value="DNA-BINDING TRANSCRIPTIONAL ACTIVATOR DEVR_DOSR"/>
    <property type="match status" value="1"/>
</dbReference>
<dbReference type="InterPro" id="IPR016032">
    <property type="entry name" value="Sig_transdc_resp-reg_C-effctor"/>
</dbReference>